<dbReference type="InterPro" id="IPR000387">
    <property type="entry name" value="Tyr_Pase_dom"/>
</dbReference>
<comment type="similarity">
    <text evidence="1">Belongs to the protein-tyrosine phosphatase family.</text>
</comment>
<protein>
    <submittedName>
        <fullName evidence="3">Tyrosine-protein phosphatase</fullName>
    </submittedName>
</protein>
<dbReference type="Pfam" id="PF13350">
    <property type="entry name" value="Y_phosphatase3"/>
    <property type="match status" value="1"/>
</dbReference>
<proteinExistence type="inferred from homology"/>
<reference evidence="3" key="1">
    <citation type="submission" date="2021-12" db="EMBL/GenBank/DDBJ databases">
        <title>Novel species in genus Dyadobacter.</title>
        <authorList>
            <person name="Ma C."/>
        </authorList>
    </citation>
    <scope>NUCLEOTIDE SEQUENCE</scope>
    <source>
        <strain evidence="3">CY399</strain>
    </source>
</reference>
<dbReference type="PANTHER" id="PTHR31126">
    <property type="entry name" value="TYROSINE-PROTEIN PHOSPHATASE"/>
    <property type="match status" value="1"/>
</dbReference>
<dbReference type="Proteomes" id="UP001139700">
    <property type="component" value="Unassembled WGS sequence"/>
</dbReference>
<dbReference type="AlphaFoldDB" id="A0A9X1PCR1"/>
<name>A0A9X1PCR1_9BACT</name>
<dbReference type="InterPro" id="IPR029021">
    <property type="entry name" value="Prot-tyrosine_phosphatase-like"/>
</dbReference>
<organism evidence="3 4">
    <name type="scientific">Dyadobacter fanqingshengii</name>
    <dbReference type="NCBI Taxonomy" id="2906443"/>
    <lineage>
        <taxon>Bacteria</taxon>
        <taxon>Pseudomonadati</taxon>
        <taxon>Bacteroidota</taxon>
        <taxon>Cytophagia</taxon>
        <taxon>Cytophagales</taxon>
        <taxon>Spirosomataceae</taxon>
        <taxon>Dyadobacter</taxon>
    </lineage>
</organism>
<evidence type="ECO:0000313" key="3">
    <source>
        <dbReference type="EMBL" id="MCF0041288.1"/>
    </source>
</evidence>
<dbReference type="SUPFAM" id="SSF52799">
    <property type="entry name" value="(Phosphotyrosine protein) phosphatases II"/>
    <property type="match status" value="1"/>
</dbReference>
<dbReference type="RefSeq" id="WP_234613892.1">
    <property type="nucleotide sequence ID" value="NZ_CP098806.1"/>
</dbReference>
<comment type="caution">
    <text evidence="3">The sequence shown here is derived from an EMBL/GenBank/DDBJ whole genome shotgun (WGS) entry which is preliminary data.</text>
</comment>
<keyword evidence="4" id="KW-1185">Reference proteome</keyword>
<dbReference type="PROSITE" id="PS51257">
    <property type="entry name" value="PROKAR_LIPOPROTEIN"/>
    <property type="match status" value="1"/>
</dbReference>
<feature type="domain" description="Tyrosine specific protein phosphatases" evidence="2">
    <location>
        <begin position="165"/>
        <end position="215"/>
    </location>
</feature>
<evidence type="ECO:0000259" key="2">
    <source>
        <dbReference type="PROSITE" id="PS50056"/>
    </source>
</evidence>
<evidence type="ECO:0000313" key="4">
    <source>
        <dbReference type="Proteomes" id="UP001139700"/>
    </source>
</evidence>
<sequence>MRKTFYIFIAVVALASCKVSVSENHDGTSAYHQLMQAGDSAILAKRHIPFSKTLNFRDIGGLKTRDGKTVRLGKIYRSGNLAELDEDEFAKFNATRIAHVYDLRTNHEIRGKEDHLPPNVRYLHTPTVADNEGEIAQLKKKVINGEISEAMARDMTTRFYEDAVSVNVSALRDIIKGITASDEPVLYHCSAGKDRTGIVSALILSLLNVDRETIVNEYLLSNYYRNAQTEKTLGKAKMGKIIKRNMDLKAVEVLTTVEEGFINATFDTIDKKYGGMDSFIQNQLGIDQKTRAQLINKFTY</sequence>
<dbReference type="GO" id="GO:0004721">
    <property type="term" value="F:phosphoprotein phosphatase activity"/>
    <property type="evidence" value="ECO:0007669"/>
    <property type="project" value="InterPro"/>
</dbReference>
<dbReference type="InterPro" id="IPR026893">
    <property type="entry name" value="Tyr/Ser_Pase_IphP-type"/>
</dbReference>
<dbReference type="Gene3D" id="3.90.190.10">
    <property type="entry name" value="Protein tyrosine phosphatase superfamily"/>
    <property type="match status" value="1"/>
</dbReference>
<dbReference type="PANTHER" id="PTHR31126:SF1">
    <property type="entry name" value="TYROSINE SPECIFIC PROTEIN PHOSPHATASES DOMAIN-CONTAINING PROTEIN"/>
    <property type="match status" value="1"/>
</dbReference>
<dbReference type="EMBL" id="JAJTTA010000002">
    <property type="protein sequence ID" value="MCF0041288.1"/>
    <property type="molecule type" value="Genomic_DNA"/>
</dbReference>
<evidence type="ECO:0000256" key="1">
    <source>
        <dbReference type="ARBA" id="ARBA00009580"/>
    </source>
</evidence>
<accession>A0A9X1PCR1</accession>
<dbReference type="PROSITE" id="PS50056">
    <property type="entry name" value="TYR_PHOSPHATASE_2"/>
    <property type="match status" value="1"/>
</dbReference>
<gene>
    <name evidence="3" type="ORF">LXM24_14390</name>
</gene>